<protein>
    <submittedName>
        <fullName evidence="1">Uncharacterized protein</fullName>
    </submittedName>
</protein>
<evidence type="ECO:0000313" key="1">
    <source>
        <dbReference type="EMBL" id="QBZ65837.1"/>
    </source>
</evidence>
<dbReference type="Proteomes" id="UP000294847">
    <property type="component" value="Chromosome 7"/>
</dbReference>
<dbReference type="EMBL" id="CP034210">
    <property type="protein sequence ID" value="QBZ65837.1"/>
    <property type="molecule type" value="Genomic_DNA"/>
</dbReference>
<evidence type="ECO:0000313" key="2">
    <source>
        <dbReference type="Proteomes" id="UP000294847"/>
    </source>
</evidence>
<name>A0A4P7NTL0_PYROR</name>
<proteinExistence type="predicted"/>
<gene>
    <name evidence="1" type="ORF">PoMZ_12803</name>
</gene>
<organism evidence="1 2">
    <name type="scientific">Pyricularia oryzae</name>
    <name type="common">Rice blast fungus</name>
    <name type="synonym">Magnaporthe oryzae</name>
    <dbReference type="NCBI Taxonomy" id="318829"/>
    <lineage>
        <taxon>Eukaryota</taxon>
        <taxon>Fungi</taxon>
        <taxon>Dikarya</taxon>
        <taxon>Ascomycota</taxon>
        <taxon>Pezizomycotina</taxon>
        <taxon>Sordariomycetes</taxon>
        <taxon>Sordariomycetidae</taxon>
        <taxon>Magnaporthales</taxon>
        <taxon>Pyriculariaceae</taxon>
        <taxon>Pyricularia</taxon>
    </lineage>
</organism>
<dbReference type="AlphaFoldDB" id="A0A4P7NTL0"/>
<sequence length="59" mass="6422">MDNRPDESQPKPGGQTQTPTILVTFDAFPILKTLFFMSPLSNPTVATVLNLLTSQVSSE</sequence>
<reference evidence="1 2" key="1">
    <citation type="journal article" date="2019" name="Mol. Biol. Evol.">
        <title>Blast fungal genomes show frequent chromosomal changes, gene gains and losses, and effector gene turnover.</title>
        <authorList>
            <person name="Gomez Luciano L.B."/>
            <person name="Jason Tsai I."/>
            <person name="Chuma I."/>
            <person name="Tosa Y."/>
            <person name="Chen Y.H."/>
            <person name="Li J.Y."/>
            <person name="Li M.Y."/>
            <person name="Jade Lu M.Y."/>
            <person name="Nakayashiki H."/>
            <person name="Li W.H."/>
        </authorList>
    </citation>
    <scope>NUCLEOTIDE SEQUENCE [LARGE SCALE GENOMIC DNA]</scope>
    <source>
        <strain evidence="1">MZ5-1-6</strain>
    </source>
</reference>
<accession>A0A4P7NTL0</accession>